<name>E8QYM7_ISOPI</name>
<proteinExistence type="predicted"/>
<keyword evidence="2" id="KW-0808">Transferase</keyword>
<keyword evidence="2" id="KW-0418">Kinase</keyword>
<dbReference type="KEGG" id="ipa:Isop_0408"/>
<dbReference type="AlphaFoldDB" id="E8QYM7"/>
<dbReference type="GO" id="GO:0005737">
    <property type="term" value="C:cytoplasm"/>
    <property type="evidence" value="ECO:0007669"/>
    <property type="project" value="InterPro"/>
</dbReference>
<reference key="1">
    <citation type="submission" date="2010-11" db="EMBL/GenBank/DDBJ databases">
        <title>The complete sequence of chromosome of Isophaera pallida ATCC 43644.</title>
        <authorList>
            <consortium name="US DOE Joint Genome Institute (JGI-PGF)"/>
            <person name="Lucas S."/>
            <person name="Copeland A."/>
            <person name="Lapidus A."/>
            <person name="Bruce D."/>
            <person name="Goodwin L."/>
            <person name="Pitluck S."/>
            <person name="Kyrpides N."/>
            <person name="Mavromatis K."/>
            <person name="Pagani I."/>
            <person name="Ivanova N."/>
            <person name="Saunders E."/>
            <person name="Brettin T."/>
            <person name="Detter J.C."/>
            <person name="Han C."/>
            <person name="Tapia R."/>
            <person name="Land M."/>
            <person name="Hauser L."/>
            <person name="Markowitz V."/>
            <person name="Cheng J.-F."/>
            <person name="Hugenholtz P."/>
            <person name="Woyke T."/>
            <person name="Wu D."/>
            <person name="Eisen J.A."/>
        </authorList>
    </citation>
    <scope>NUCLEOTIDE SEQUENCE</scope>
    <source>
        <strain>ATCC 43644</strain>
    </source>
</reference>
<sequence length="276" mass="30111">MAAETPARKTIPTPLRDGTLDAATLLEASQYGSPIRVLPEVNVVKVGGQSFFDRGRSAVWPLVEELARCAQSHQIILGMGGGTRSRHAYSIGLELGLPTGILAAIGASTALQNAHMMQMLMAKYGGILVSFEEFEKLPMYLRNGGIPIMVGMPPFHHWERPPEMGRIPANRTDAGVFLMAEFLGARSMIYVKDEDGLYTDDPKKNPDATFIPRITAQELLDMDPNDLVIERVVLGYLQKAHYVRSVQIVNGLKPGLLTRALAGEHVGTIIEAPLDP</sequence>
<organism evidence="2 3">
    <name type="scientific">Isosphaera pallida (strain ATCC 43644 / DSM 9630 / IS1B)</name>
    <dbReference type="NCBI Taxonomy" id="575540"/>
    <lineage>
        <taxon>Bacteria</taxon>
        <taxon>Pseudomonadati</taxon>
        <taxon>Planctomycetota</taxon>
        <taxon>Planctomycetia</taxon>
        <taxon>Isosphaerales</taxon>
        <taxon>Isosphaeraceae</taxon>
        <taxon>Isosphaera</taxon>
    </lineage>
</organism>
<dbReference type="SUPFAM" id="SSF53633">
    <property type="entry name" value="Carbamate kinase-like"/>
    <property type="match status" value="1"/>
</dbReference>
<dbReference type="PIRSF" id="PIRSF039097">
    <property type="entry name" value="MoSto_subunit"/>
    <property type="match status" value="1"/>
</dbReference>
<dbReference type="InParanoid" id="E8QYM7"/>
<dbReference type="InterPro" id="IPR030669">
    <property type="entry name" value="MoSto_subunit_alpha/beta"/>
</dbReference>
<dbReference type="OrthoDB" id="581602at2"/>
<dbReference type="Proteomes" id="UP000008631">
    <property type="component" value="Chromosome"/>
</dbReference>
<dbReference type="RefSeq" id="WP_013563292.1">
    <property type="nucleotide sequence ID" value="NC_014962.1"/>
</dbReference>
<gene>
    <name evidence="2" type="ordered locus">Isop_0408</name>
</gene>
<keyword evidence="3" id="KW-1185">Reference proteome</keyword>
<reference evidence="2 3" key="2">
    <citation type="journal article" date="2011" name="Stand. Genomic Sci.">
        <title>Complete genome sequence of Isosphaera pallida type strain (IS1B).</title>
        <authorList>
            <consortium name="US DOE Joint Genome Institute (JGI-PGF)"/>
            <person name="Goker M."/>
            <person name="Cleland D."/>
            <person name="Saunders E."/>
            <person name="Lapidus A."/>
            <person name="Nolan M."/>
            <person name="Lucas S."/>
            <person name="Hammon N."/>
            <person name="Deshpande S."/>
            <person name="Cheng J.F."/>
            <person name="Tapia R."/>
            <person name="Han C."/>
            <person name="Goodwin L."/>
            <person name="Pitluck S."/>
            <person name="Liolios K."/>
            <person name="Pagani I."/>
            <person name="Ivanova N."/>
            <person name="Mavromatis K."/>
            <person name="Pati A."/>
            <person name="Chen A."/>
            <person name="Palaniappan K."/>
            <person name="Land M."/>
            <person name="Hauser L."/>
            <person name="Chang Y.J."/>
            <person name="Jeffries C.D."/>
            <person name="Detter J.C."/>
            <person name="Beck B."/>
            <person name="Woyke T."/>
            <person name="Bristow J."/>
            <person name="Eisen J.A."/>
            <person name="Markowitz V."/>
            <person name="Hugenholtz P."/>
            <person name="Kyrpides N.C."/>
            <person name="Klenk H.P."/>
        </authorList>
    </citation>
    <scope>NUCLEOTIDE SEQUENCE [LARGE SCALE GENOMIC DNA]</scope>
    <source>
        <strain evidence="3">ATCC 43644 / DSM 9630 / IS1B</strain>
    </source>
</reference>
<dbReference type="GO" id="GO:0030151">
    <property type="term" value="F:molybdenum ion binding"/>
    <property type="evidence" value="ECO:0007669"/>
    <property type="project" value="InterPro"/>
</dbReference>
<evidence type="ECO:0000259" key="1">
    <source>
        <dbReference type="Pfam" id="PF00696"/>
    </source>
</evidence>
<dbReference type="InterPro" id="IPR036393">
    <property type="entry name" value="AceGlu_kinase-like_sf"/>
</dbReference>
<evidence type="ECO:0000313" key="2">
    <source>
        <dbReference type="EMBL" id="ADV61003.1"/>
    </source>
</evidence>
<accession>E8QYM7</accession>
<dbReference type="STRING" id="575540.Isop_0408"/>
<dbReference type="InterPro" id="IPR001048">
    <property type="entry name" value="Asp/Glu/Uridylate_kinase"/>
</dbReference>
<feature type="domain" description="Aspartate/glutamate/uridylate kinase" evidence="1">
    <location>
        <begin position="42"/>
        <end position="221"/>
    </location>
</feature>
<dbReference type="GO" id="GO:0016301">
    <property type="term" value="F:kinase activity"/>
    <property type="evidence" value="ECO:0007669"/>
    <property type="project" value="UniProtKB-KW"/>
</dbReference>
<dbReference type="Pfam" id="PF00696">
    <property type="entry name" value="AA_kinase"/>
    <property type="match status" value="1"/>
</dbReference>
<dbReference type="Gene3D" id="3.40.1160.10">
    <property type="entry name" value="Acetylglutamate kinase-like"/>
    <property type="match status" value="1"/>
</dbReference>
<protein>
    <submittedName>
        <fullName evidence="2">Aspartate/glutamate/uridylate kinase</fullName>
    </submittedName>
</protein>
<dbReference type="EMBL" id="CP002353">
    <property type="protein sequence ID" value="ADV61003.1"/>
    <property type="molecule type" value="Genomic_DNA"/>
</dbReference>
<dbReference type="HOGENOM" id="CLU_1008069_0_0_0"/>
<dbReference type="eggNOG" id="COG0528">
    <property type="taxonomic scope" value="Bacteria"/>
</dbReference>
<evidence type="ECO:0000313" key="3">
    <source>
        <dbReference type="Proteomes" id="UP000008631"/>
    </source>
</evidence>